<dbReference type="Pfam" id="PF00072">
    <property type="entry name" value="Response_reg"/>
    <property type="match status" value="1"/>
</dbReference>
<evidence type="ECO:0000256" key="3">
    <source>
        <dbReference type="ARBA" id="ARBA00022553"/>
    </source>
</evidence>
<dbReference type="Gene3D" id="1.10.287.130">
    <property type="match status" value="1"/>
</dbReference>
<dbReference type="EC" id="2.7.13.3" evidence="2"/>
<dbReference type="PANTHER" id="PTHR43065:SF42">
    <property type="entry name" value="TWO-COMPONENT SENSOR PPRA"/>
    <property type="match status" value="1"/>
</dbReference>
<dbReference type="InterPro" id="IPR013767">
    <property type="entry name" value="PAS_fold"/>
</dbReference>
<dbReference type="SMART" id="SM00387">
    <property type="entry name" value="HATPase_c"/>
    <property type="match status" value="1"/>
</dbReference>
<name>A0A7C4RSH1_9BACT</name>
<dbReference type="Gene3D" id="3.30.450.40">
    <property type="match status" value="1"/>
</dbReference>
<dbReference type="SUPFAM" id="SSF55874">
    <property type="entry name" value="ATPase domain of HSP90 chaperone/DNA topoisomerase II/histidine kinase"/>
    <property type="match status" value="1"/>
</dbReference>
<dbReference type="SUPFAM" id="SSF55785">
    <property type="entry name" value="PYP-like sensor domain (PAS domain)"/>
    <property type="match status" value="2"/>
</dbReference>
<evidence type="ECO:0000259" key="14">
    <source>
        <dbReference type="PROSITE" id="PS50113"/>
    </source>
</evidence>
<dbReference type="InterPro" id="IPR036890">
    <property type="entry name" value="HATPase_C_sf"/>
</dbReference>
<keyword evidence="6" id="KW-0418">Kinase</keyword>
<sequence>MMDATTQLQQLREKAEALIDKRKLTPEDVSEEALSKVWHELKVHQIELELQNEELRKAQQTLSISRDRFAMLFHQAPVGYLVLNPNGLILEVNETFCRMIGAESDTILSRGLNDFLIDEDKGTFLARYRAFYQNPAEKSMELGIHAAGDTIRYVRLSGARMQQPSGNSTEKRLQEGLLVTLIDITDLVLAQKTLNAHLDHVQAMLEILQHPMDNLKDFLERVLETGLSVTESRYGILMHVWDGTRFMVSTWSQEVSRDCQVRDAQASVDLHNLDIVRESLQTRQPVVYNDTNHFGKRPAHFPPGHLPLQRLLCYPIFQNETPLAMLLLADKPSAYLPGDILQLKLIVDVAIKTMDREVFLTLLKEREQNYRTLTENSQDCIMRFDEKGRHLFVNSAALRMTRLRLEDFLGKTHREMGFPPDLCDFWESTIQEVFTKKCMQEREFSWDGPDGQIVFDWRLFPEMDERGNILSVVSVARDITKWRQAQAERDRMQLEMLKKQKMESVGRLAGGIAHDFNNKLQAILGYTDMAIEDATGNAQVVADLQSIKDISMNLADLVRQLLGYASKQMVSPRILDLNETITGMMGMLRRLIGEHIRLDWKTTPDLWPVNIDPGQIDQILMHLCLNARDAIRSDGTIRIRVNNVTLGPADCFGHPDRAPGEYVKLCVSDTGVGIDPVILEHVFEPFFTNKDIDKGKGLGLAVIYGIVRQNGGFVEVESRMQEGTTFRIFLPRCPAPAKPTKLSDVRAIRKATILLVEDDPNILDIGKKILERMGYEALIAQGAEEALALAETVSIDLLITDVIMPDMNGKVLSEQLGRKFPEMRTVFMSGHTADIIAPHGILDQDTHFLQKPFTVHAFMEMVQKALGEKTR</sequence>
<dbReference type="Gene3D" id="3.30.565.10">
    <property type="entry name" value="Histidine kinase-like ATPase, C-terminal domain"/>
    <property type="match status" value="1"/>
</dbReference>
<accession>A0A7C4RSH1</accession>
<keyword evidence="8" id="KW-0902">Two-component regulatory system</keyword>
<feature type="domain" description="Histidine kinase" evidence="11">
    <location>
        <begin position="511"/>
        <end position="734"/>
    </location>
</feature>
<feature type="coiled-coil region" evidence="10">
    <location>
        <begin position="1"/>
        <end position="68"/>
    </location>
</feature>
<evidence type="ECO:0000256" key="8">
    <source>
        <dbReference type="ARBA" id="ARBA00023012"/>
    </source>
</evidence>
<dbReference type="InterPro" id="IPR003594">
    <property type="entry name" value="HATPase_dom"/>
</dbReference>
<dbReference type="GO" id="GO:0005524">
    <property type="term" value="F:ATP binding"/>
    <property type="evidence" value="ECO:0007669"/>
    <property type="project" value="UniProtKB-KW"/>
</dbReference>
<dbReference type="Pfam" id="PF08448">
    <property type="entry name" value="PAS_4"/>
    <property type="match status" value="1"/>
</dbReference>
<comment type="caution">
    <text evidence="15">The sequence shown here is derived from an EMBL/GenBank/DDBJ whole genome shotgun (WGS) entry which is preliminary data.</text>
</comment>
<dbReference type="InterPro" id="IPR000014">
    <property type="entry name" value="PAS"/>
</dbReference>
<evidence type="ECO:0000256" key="1">
    <source>
        <dbReference type="ARBA" id="ARBA00000085"/>
    </source>
</evidence>
<dbReference type="Gene3D" id="3.30.450.20">
    <property type="entry name" value="PAS domain"/>
    <property type="match status" value="2"/>
</dbReference>
<evidence type="ECO:0000256" key="2">
    <source>
        <dbReference type="ARBA" id="ARBA00012438"/>
    </source>
</evidence>
<feature type="domain" description="Response regulatory" evidence="12">
    <location>
        <begin position="752"/>
        <end position="866"/>
    </location>
</feature>
<feature type="domain" description="PAS" evidence="13">
    <location>
        <begin position="366"/>
        <end position="437"/>
    </location>
</feature>
<dbReference type="PROSITE" id="PS50110">
    <property type="entry name" value="RESPONSE_REGULATORY"/>
    <property type="match status" value="1"/>
</dbReference>
<dbReference type="PROSITE" id="PS50113">
    <property type="entry name" value="PAC"/>
    <property type="match status" value="1"/>
</dbReference>
<evidence type="ECO:0000256" key="7">
    <source>
        <dbReference type="ARBA" id="ARBA00022840"/>
    </source>
</evidence>
<dbReference type="PROSITE" id="PS50112">
    <property type="entry name" value="PAS"/>
    <property type="match status" value="2"/>
</dbReference>
<evidence type="ECO:0000256" key="5">
    <source>
        <dbReference type="ARBA" id="ARBA00022741"/>
    </source>
</evidence>
<dbReference type="PRINTS" id="PR00344">
    <property type="entry name" value="BCTRLSENSOR"/>
</dbReference>
<gene>
    <name evidence="15" type="ORF">ENS29_07160</name>
</gene>
<evidence type="ECO:0000256" key="9">
    <source>
        <dbReference type="PROSITE-ProRule" id="PRU00169"/>
    </source>
</evidence>
<dbReference type="InterPro" id="IPR005467">
    <property type="entry name" value="His_kinase_dom"/>
</dbReference>
<dbReference type="GO" id="GO:0000155">
    <property type="term" value="F:phosphorelay sensor kinase activity"/>
    <property type="evidence" value="ECO:0007669"/>
    <property type="project" value="InterPro"/>
</dbReference>
<dbReference type="Pfam" id="PF02518">
    <property type="entry name" value="HATPase_c"/>
    <property type="match status" value="1"/>
</dbReference>
<proteinExistence type="predicted"/>
<dbReference type="InterPro" id="IPR001789">
    <property type="entry name" value="Sig_transdc_resp-reg_receiver"/>
</dbReference>
<evidence type="ECO:0000313" key="15">
    <source>
        <dbReference type="EMBL" id="HGU32617.1"/>
    </source>
</evidence>
<dbReference type="EMBL" id="DSUH01000168">
    <property type="protein sequence ID" value="HGU32617.1"/>
    <property type="molecule type" value="Genomic_DNA"/>
</dbReference>
<comment type="catalytic activity">
    <reaction evidence="1">
        <text>ATP + protein L-histidine = ADP + protein N-phospho-L-histidine.</text>
        <dbReference type="EC" id="2.7.13.3"/>
    </reaction>
</comment>
<dbReference type="PANTHER" id="PTHR43065">
    <property type="entry name" value="SENSOR HISTIDINE KINASE"/>
    <property type="match status" value="1"/>
</dbReference>
<keyword evidence="7" id="KW-0067">ATP-binding</keyword>
<dbReference type="InterPro" id="IPR004358">
    <property type="entry name" value="Sig_transdc_His_kin-like_C"/>
</dbReference>
<keyword evidence="10" id="KW-0175">Coiled coil</keyword>
<dbReference type="InterPro" id="IPR029016">
    <property type="entry name" value="GAF-like_dom_sf"/>
</dbReference>
<dbReference type="InterPro" id="IPR036097">
    <property type="entry name" value="HisK_dim/P_sf"/>
</dbReference>
<dbReference type="SUPFAM" id="SSF52172">
    <property type="entry name" value="CheY-like"/>
    <property type="match status" value="1"/>
</dbReference>
<evidence type="ECO:0000259" key="13">
    <source>
        <dbReference type="PROSITE" id="PS50112"/>
    </source>
</evidence>
<dbReference type="PROSITE" id="PS50109">
    <property type="entry name" value="HIS_KIN"/>
    <property type="match status" value="1"/>
</dbReference>
<dbReference type="Pfam" id="PF13185">
    <property type="entry name" value="GAF_2"/>
    <property type="match status" value="1"/>
</dbReference>
<evidence type="ECO:0000256" key="10">
    <source>
        <dbReference type="SAM" id="Coils"/>
    </source>
</evidence>
<evidence type="ECO:0000256" key="4">
    <source>
        <dbReference type="ARBA" id="ARBA00022679"/>
    </source>
</evidence>
<dbReference type="Gene3D" id="3.40.50.2300">
    <property type="match status" value="1"/>
</dbReference>
<dbReference type="SUPFAM" id="SSF47384">
    <property type="entry name" value="Homodimeric domain of signal transducing histidine kinase"/>
    <property type="match status" value="1"/>
</dbReference>
<dbReference type="InterPro" id="IPR003661">
    <property type="entry name" value="HisK_dim/P_dom"/>
</dbReference>
<dbReference type="SMART" id="SM00091">
    <property type="entry name" value="PAS"/>
    <property type="match status" value="2"/>
</dbReference>
<dbReference type="NCBIfam" id="TIGR00229">
    <property type="entry name" value="sensory_box"/>
    <property type="match status" value="2"/>
</dbReference>
<protein>
    <recommendedName>
        <fullName evidence="2">histidine kinase</fullName>
        <ecNumber evidence="2">2.7.13.3</ecNumber>
    </recommendedName>
</protein>
<feature type="domain" description="PAS" evidence="13">
    <location>
        <begin position="65"/>
        <end position="135"/>
    </location>
</feature>
<dbReference type="InterPro" id="IPR035965">
    <property type="entry name" value="PAS-like_dom_sf"/>
</dbReference>
<evidence type="ECO:0000259" key="11">
    <source>
        <dbReference type="PROSITE" id="PS50109"/>
    </source>
</evidence>
<keyword evidence="3 9" id="KW-0597">Phosphoprotein</keyword>
<dbReference type="AlphaFoldDB" id="A0A7C4RSH1"/>
<dbReference type="CDD" id="cd00130">
    <property type="entry name" value="PAS"/>
    <property type="match status" value="2"/>
</dbReference>
<dbReference type="SUPFAM" id="SSF55781">
    <property type="entry name" value="GAF domain-like"/>
    <property type="match status" value="1"/>
</dbReference>
<dbReference type="CDD" id="cd00082">
    <property type="entry name" value="HisKA"/>
    <property type="match status" value="1"/>
</dbReference>
<keyword evidence="5" id="KW-0547">Nucleotide-binding</keyword>
<reference evidence="15" key="1">
    <citation type="journal article" date="2020" name="mSystems">
        <title>Genome- and Community-Level Interaction Insights into Carbon Utilization and Element Cycling Functions of Hydrothermarchaeota in Hydrothermal Sediment.</title>
        <authorList>
            <person name="Zhou Z."/>
            <person name="Liu Y."/>
            <person name="Xu W."/>
            <person name="Pan J."/>
            <person name="Luo Z.H."/>
            <person name="Li M."/>
        </authorList>
    </citation>
    <scope>NUCLEOTIDE SEQUENCE [LARGE SCALE GENOMIC DNA]</scope>
    <source>
        <strain evidence="15">SpSt-477</strain>
    </source>
</reference>
<dbReference type="InterPro" id="IPR003018">
    <property type="entry name" value="GAF"/>
</dbReference>
<evidence type="ECO:0000256" key="6">
    <source>
        <dbReference type="ARBA" id="ARBA00022777"/>
    </source>
</evidence>
<dbReference type="Pfam" id="PF00989">
    <property type="entry name" value="PAS"/>
    <property type="match status" value="1"/>
</dbReference>
<dbReference type="InterPro" id="IPR011006">
    <property type="entry name" value="CheY-like_superfamily"/>
</dbReference>
<keyword evidence="4" id="KW-0808">Transferase</keyword>
<dbReference type="SMART" id="SM00388">
    <property type="entry name" value="HisKA"/>
    <property type="match status" value="1"/>
</dbReference>
<evidence type="ECO:0000259" key="12">
    <source>
        <dbReference type="PROSITE" id="PS50110"/>
    </source>
</evidence>
<dbReference type="GO" id="GO:0006355">
    <property type="term" value="P:regulation of DNA-templated transcription"/>
    <property type="evidence" value="ECO:0007669"/>
    <property type="project" value="InterPro"/>
</dbReference>
<feature type="domain" description="PAC" evidence="14">
    <location>
        <begin position="440"/>
        <end position="491"/>
    </location>
</feature>
<organism evidence="15">
    <name type="scientific">Desulfatirhabdium butyrativorans</name>
    <dbReference type="NCBI Taxonomy" id="340467"/>
    <lineage>
        <taxon>Bacteria</taxon>
        <taxon>Pseudomonadati</taxon>
        <taxon>Thermodesulfobacteriota</taxon>
        <taxon>Desulfobacteria</taxon>
        <taxon>Desulfobacterales</taxon>
        <taxon>Desulfatirhabdiaceae</taxon>
        <taxon>Desulfatirhabdium</taxon>
    </lineage>
</organism>
<dbReference type="InterPro" id="IPR013656">
    <property type="entry name" value="PAS_4"/>
</dbReference>
<dbReference type="SMART" id="SM00448">
    <property type="entry name" value="REC"/>
    <property type="match status" value="1"/>
</dbReference>
<dbReference type="InterPro" id="IPR000700">
    <property type="entry name" value="PAS-assoc_C"/>
</dbReference>
<feature type="modified residue" description="4-aspartylphosphate" evidence="9">
    <location>
        <position position="801"/>
    </location>
</feature>